<gene>
    <name evidence="1" type="ORF">L484_015218</name>
</gene>
<dbReference type="AlphaFoldDB" id="W9S362"/>
<dbReference type="Proteomes" id="UP000030645">
    <property type="component" value="Unassembled WGS sequence"/>
</dbReference>
<evidence type="ECO:0000313" key="1">
    <source>
        <dbReference type="EMBL" id="EXC24199.1"/>
    </source>
</evidence>
<sequence length="86" mass="10088">MQCRSSGFDSRVVLAQIQRGRHVPSRRRPIWSDLFARYLVDSVIGSQKAKSDVLRRRRDLSDEHEDWSSSPAMRTRFRTIFSGEHL</sequence>
<evidence type="ECO:0000313" key="2">
    <source>
        <dbReference type="Proteomes" id="UP000030645"/>
    </source>
</evidence>
<organism evidence="1 2">
    <name type="scientific">Morus notabilis</name>
    <dbReference type="NCBI Taxonomy" id="981085"/>
    <lineage>
        <taxon>Eukaryota</taxon>
        <taxon>Viridiplantae</taxon>
        <taxon>Streptophyta</taxon>
        <taxon>Embryophyta</taxon>
        <taxon>Tracheophyta</taxon>
        <taxon>Spermatophyta</taxon>
        <taxon>Magnoliopsida</taxon>
        <taxon>eudicotyledons</taxon>
        <taxon>Gunneridae</taxon>
        <taxon>Pentapetalae</taxon>
        <taxon>rosids</taxon>
        <taxon>fabids</taxon>
        <taxon>Rosales</taxon>
        <taxon>Moraceae</taxon>
        <taxon>Moreae</taxon>
        <taxon>Morus</taxon>
    </lineage>
</organism>
<keyword evidence="2" id="KW-1185">Reference proteome</keyword>
<dbReference type="EMBL" id="KE346013">
    <property type="protein sequence ID" value="EXC24199.1"/>
    <property type="molecule type" value="Genomic_DNA"/>
</dbReference>
<protein>
    <submittedName>
        <fullName evidence="1">Uncharacterized protein</fullName>
    </submittedName>
</protein>
<proteinExistence type="predicted"/>
<reference evidence="2" key="1">
    <citation type="submission" date="2013-01" db="EMBL/GenBank/DDBJ databases">
        <title>Draft Genome Sequence of a Mulberry Tree, Morus notabilis C.K. Schneid.</title>
        <authorList>
            <person name="He N."/>
            <person name="Zhao S."/>
        </authorList>
    </citation>
    <scope>NUCLEOTIDE SEQUENCE</scope>
</reference>
<name>W9S362_9ROSA</name>
<accession>W9S362</accession>